<keyword evidence="7" id="KW-0689">Ribosomal protein</keyword>
<keyword evidence="7" id="KW-0687">Ribonucleoprotein</keyword>
<evidence type="ECO:0000313" key="7">
    <source>
        <dbReference type="EMBL" id="SEN07853.1"/>
    </source>
</evidence>
<dbReference type="PANTHER" id="PTHR47806:SF1">
    <property type="entry name" value="RIBOSOMAL PROTEIN UL3 GLUTAMINE METHYLTRANSFERASE"/>
    <property type="match status" value="1"/>
</dbReference>
<dbReference type="AlphaFoldDB" id="A0A1H8DKU2"/>
<evidence type="ECO:0000256" key="1">
    <source>
        <dbReference type="ARBA" id="ARBA00022603"/>
    </source>
</evidence>
<accession>A0A1H8DKU2</accession>
<dbReference type="HAMAP" id="MF_02125">
    <property type="entry name" value="L3_methyltr_PrmB"/>
    <property type="match status" value="1"/>
</dbReference>
<dbReference type="InterPro" id="IPR040758">
    <property type="entry name" value="PrmC_N"/>
</dbReference>
<dbReference type="InterPro" id="IPR002052">
    <property type="entry name" value="DNA_methylase_N6_adenine_CS"/>
</dbReference>
<dbReference type="Proteomes" id="UP000199459">
    <property type="component" value="Unassembled WGS sequence"/>
</dbReference>
<dbReference type="STRING" id="917.SAMN05216326_10523"/>
<dbReference type="SUPFAM" id="SSF53335">
    <property type="entry name" value="S-adenosyl-L-methionine-dependent methyltransferases"/>
    <property type="match status" value="1"/>
</dbReference>
<feature type="domain" description="Release factor glutamine methyltransferase N-terminal" evidence="6">
    <location>
        <begin position="32"/>
        <end position="108"/>
    </location>
</feature>
<dbReference type="Gene3D" id="3.40.50.150">
    <property type="entry name" value="Vaccinia Virus protein VP39"/>
    <property type="match status" value="1"/>
</dbReference>
<comment type="catalytic activity">
    <reaction evidence="4">
        <text>L-glutaminyl-[ribosomal protein uL3] + S-adenosyl-L-methionine = N(5)-methyl-L-glutaminyl-[ribosomal protein uL3] + S-adenosyl-L-homocysteine + H(+)</text>
        <dbReference type="Rhea" id="RHEA:45020"/>
        <dbReference type="Rhea" id="RHEA-COMP:11063"/>
        <dbReference type="Rhea" id="RHEA-COMP:11064"/>
        <dbReference type="ChEBI" id="CHEBI:15378"/>
        <dbReference type="ChEBI" id="CHEBI:30011"/>
        <dbReference type="ChEBI" id="CHEBI:57856"/>
        <dbReference type="ChEBI" id="CHEBI:59789"/>
        <dbReference type="ChEBI" id="CHEBI:61891"/>
        <dbReference type="EC" id="2.1.1.298"/>
    </reaction>
</comment>
<keyword evidence="3 4" id="KW-0949">S-adenosyl-L-methionine</keyword>
<evidence type="ECO:0000256" key="2">
    <source>
        <dbReference type="ARBA" id="ARBA00022679"/>
    </source>
</evidence>
<evidence type="ECO:0000259" key="6">
    <source>
        <dbReference type="Pfam" id="PF17827"/>
    </source>
</evidence>
<dbReference type="InterPro" id="IPR029063">
    <property type="entry name" value="SAM-dependent_MTases_sf"/>
</dbReference>
<protein>
    <recommendedName>
        <fullName evidence="4">Ribosomal protein uL3 glutamine methyltransferase</fullName>
        <shortName evidence="4">uL3 MTase</shortName>
        <ecNumber evidence="4">2.1.1.298</ecNumber>
    </recommendedName>
    <alternativeName>
        <fullName evidence="4">N5-glutamine methyltransferase PrmB</fullName>
    </alternativeName>
</protein>
<feature type="domain" description="Methyltransferase small" evidence="5">
    <location>
        <begin position="135"/>
        <end position="228"/>
    </location>
</feature>
<dbReference type="InterPro" id="IPR004556">
    <property type="entry name" value="HemK-like"/>
</dbReference>
<dbReference type="EC" id="2.1.1.298" evidence="4"/>
<evidence type="ECO:0000259" key="5">
    <source>
        <dbReference type="Pfam" id="PF05175"/>
    </source>
</evidence>
<gene>
    <name evidence="4" type="primary">prmB</name>
    <name evidence="7" type="ORF">SAMN05216325_10767</name>
</gene>
<dbReference type="PROSITE" id="PS00092">
    <property type="entry name" value="N6_MTASE"/>
    <property type="match status" value="1"/>
</dbReference>
<organism evidence="7 8">
    <name type="scientific">Nitrosomonas marina</name>
    <dbReference type="NCBI Taxonomy" id="917"/>
    <lineage>
        <taxon>Bacteria</taxon>
        <taxon>Pseudomonadati</taxon>
        <taxon>Pseudomonadota</taxon>
        <taxon>Betaproteobacteria</taxon>
        <taxon>Nitrosomonadales</taxon>
        <taxon>Nitrosomonadaceae</taxon>
        <taxon>Nitrosomonas</taxon>
    </lineage>
</organism>
<dbReference type="InterPro" id="IPR017127">
    <property type="entry name" value="Ribosome_uL3_MTase"/>
</dbReference>
<dbReference type="GO" id="GO:0032259">
    <property type="term" value="P:methylation"/>
    <property type="evidence" value="ECO:0007669"/>
    <property type="project" value="UniProtKB-KW"/>
</dbReference>
<comment type="function">
    <text evidence="4">Methylates ribosomal protein uL3 on a specific glutamine residue.</text>
</comment>
<evidence type="ECO:0000313" key="8">
    <source>
        <dbReference type="Proteomes" id="UP000199459"/>
    </source>
</evidence>
<evidence type="ECO:0000256" key="3">
    <source>
        <dbReference type="ARBA" id="ARBA00022691"/>
    </source>
</evidence>
<dbReference type="NCBIfam" id="TIGR03533">
    <property type="entry name" value="L3_gln_methyl"/>
    <property type="match status" value="1"/>
</dbReference>
<dbReference type="GO" id="GO:0005840">
    <property type="term" value="C:ribosome"/>
    <property type="evidence" value="ECO:0007669"/>
    <property type="project" value="UniProtKB-KW"/>
</dbReference>
<sequence>MIHFGSLVLFRFNDSYWYMNIQATDQLITVRDWLRYAVSKFNKAGLFFGHGSTNAYDEAAYLILHTLHLSSDQLEPFLDARLTRDEQNEVEKVLQRRIQERKPAAYLTREAWLGDYSFYVDERVIIPRSFIAELLHSHLEPWIAEPEHIQHALDLCTGSGCLAILMAQVFEEAEIDAVDISQDALAVARKNVDDYQLSHRVHLIHSDMFDGLSGKRYDLIVSNPPYVNVVSMATLPDEYRHEPSGALASGKDGLDATRCILSVATNYLTDRGMLIVEIGHNRDALLNMYPELPFTWLETSSGDSFVFLISREQLAG</sequence>
<dbReference type="GO" id="GO:0005829">
    <property type="term" value="C:cytosol"/>
    <property type="evidence" value="ECO:0007669"/>
    <property type="project" value="TreeGrafter"/>
</dbReference>
<dbReference type="NCBIfam" id="TIGR00536">
    <property type="entry name" value="hemK_fam"/>
    <property type="match status" value="1"/>
</dbReference>
<dbReference type="CDD" id="cd02440">
    <property type="entry name" value="AdoMet_MTases"/>
    <property type="match status" value="1"/>
</dbReference>
<evidence type="ECO:0000256" key="4">
    <source>
        <dbReference type="HAMAP-Rule" id="MF_02125"/>
    </source>
</evidence>
<dbReference type="Pfam" id="PF17827">
    <property type="entry name" value="PrmC_N"/>
    <property type="match status" value="1"/>
</dbReference>
<dbReference type="EMBL" id="FOCP01000007">
    <property type="protein sequence ID" value="SEN07853.1"/>
    <property type="molecule type" value="Genomic_DNA"/>
</dbReference>
<dbReference type="InterPro" id="IPR007848">
    <property type="entry name" value="Small_mtfrase_dom"/>
</dbReference>
<dbReference type="GO" id="GO:0036009">
    <property type="term" value="F:protein-glutamine N-methyltransferase activity"/>
    <property type="evidence" value="ECO:0007669"/>
    <property type="project" value="UniProtKB-UniRule"/>
</dbReference>
<dbReference type="PANTHER" id="PTHR47806">
    <property type="entry name" value="50S RIBOSOMAL PROTEIN L3 GLUTAMINE METHYLTRANSFERASE"/>
    <property type="match status" value="1"/>
</dbReference>
<dbReference type="GO" id="GO:0003676">
    <property type="term" value="F:nucleic acid binding"/>
    <property type="evidence" value="ECO:0007669"/>
    <property type="project" value="InterPro"/>
</dbReference>
<keyword evidence="1 4" id="KW-0489">Methyltransferase</keyword>
<keyword evidence="2 4" id="KW-0808">Transferase</keyword>
<reference evidence="7 8" key="1">
    <citation type="submission" date="2016-10" db="EMBL/GenBank/DDBJ databases">
        <authorList>
            <person name="de Groot N.N."/>
        </authorList>
    </citation>
    <scope>NUCLEOTIDE SEQUENCE [LARGE SCALE GENOMIC DNA]</scope>
    <source>
        <strain evidence="7 8">Nm22</strain>
    </source>
</reference>
<dbReference type="Gene3D" id="1.10.8.10">
    <property type="entry name" value="DNA helicase RuvA subunit, C-terminal domain"/>
    <property type="match status" value="1"/>
</dbReference>
<dbReference type="Pfam" id="PF05175">
    <property type="entry name" value="MTS"/>
    <property type="match status" value="1"/>
</dbReference>
<proteinExistence type="inferred from homology"/>
<dbReference type="PIRSF" id="PIRSF037167">
    <property type="entry name" value="Mtase_YfcB_prd"/>
    <property type="match status" value="1"/>
</dbReference>
<name>A0A1H8DKU2_9PROT</name>
<comment type="similarity">
    <text evidence="4">Belongs to the protein N5-glutamine methyltransferase family. PrmB subfamily.</text>
</comment>